<name>A0ABZ0IQS1_9BACT</name>
<evidence type="ECO:0000313" key="1">
    <source>
        <dbReference type="EMBL" id="WOK06524.1"/>
    </source>
</evidence>
<dbReference type="RefSeq" id="WP_317489241.1">
    <property type="nucleotide sequence ID" value="NZ_CP136051.1"/>
</dbReference>
<organism evidence="1 2">
    <name type="scientific">Imperialibacter roseus</name>
    <dbReference type="NCBI Taxonomy" id="1324217"/>
    <lineage>
        <taxon>Bacteria</taxon>
        <taxon>Pseudomonadati</taxon>
        <taxon>Bacteroidota</taxon>
        <taxon>Cytophagia</taxon>
        <taxon>Cytophagales</taxon>
        <taxon>Flammeovirgaceae</taxon>
        <taxon>Imperialibacter</taxon>
    </lineage>
</organism>
<dbReference type="Gene3D" id="3.10.450.50">
    <property type="match status" value="1"/>
</dbReference>
<gene>
    <name evidence="1" type="ORF">RT717_25965</name>
</gene>
<dbReference type="EMBL" id="CP136051">
    <property type="protein sequence ID" value="WOK06524.1"/>
    <property type="molecule type" value="Genomic_DNA"/>
</dbReference>
<proteinExistence type="predicted"/>
<keyword evidence="2" id="KW-1185">Reference proteome</keyword>
<protein>
    <submittedName>
        <fullName evidence="1">DUF4783 domain-containing protein</fullName>
    </submittedName>
</protein>
<reference evidence="1 2" key="1">
    <citation type="journal article" date="2023" name="Microbiol. Resour. Announc.">
        <title>Complete Genome Sequence of Imperialibacter roseus strain P4T.</title>
        <authorList>
            <person name="Tizabi D.R."/>
            <person name="Bachvaroff T."/>
            <person name="Hill R.T."/>
        </authorList>
    </citation>
    <scope>NUCLEOTIDE SEQUENCE [LARGE SCALE GENOMIC DNA]</scope>
    <source>
        <strain evidence="1 2">P4T</strain>
    </source>
</reference>
<evidence type="ECO:0000313" key="2">
    <source>
        <dbReference type="Proteomes" id="UP001302349"/>
    </source>
</evidence>
<dbReference type="InterPro" id="IPR031977">
    <property type="entry name" value="DUF4783"/>
</dbReference>
<sequence>MAQFLLLTTVEFRIMKRFTILFLFTATMAFGQTQTEVVGNVKAAIKAGSSKELVRYFNETVSLNVDGEKSNYSKTQAEIIMKDFFKENPPSSFDYIHQGNSKEGLLYTIGQLSHPNGTYRVYMLLKSFNGKYLVDTLDLTKE</sequence>
<dbReference type="Pfam" id="PF16022">
    <property type="entry name" value="DUF4783"/>
    <property type="match status" value="1"/>
</dbReference>
<accession>A0ABZ0IQS1</accession>
<dbReference type="Proteomes" id="UP001302349">
    <property type="component" value="Chromosome"/>
</dbReference>